<proteinExistence type="predicted"/>
<accession>A0A1H6F5J3</accession>
<sequence length="156" mass="17696">MPRKLPAPPAREDLIFHRSLSIESLLKIIKNEVVKIPEYRVGSLEYPMPDVVMSGFAMFALKYPSLLQFDKNKDKRRIKYNLRTLYGVNHAPCDSTLREVCDEVNPEYLRPVFTKIIQQAHTEGALDAYSHLDGYLLSMDGTGYFSSGSVSCPPLL</sequence>
<dbReference type="OrthoDB" id="6192860at2"/>
<evidence type="ECO:0008006" key="3">
    <source>
        <dbReference type="Google" id="ProtNLM"/>
    </source>
</evidence>
<dbReference type="Proteomes" id="UP000236724">
    <property type="component" value="Unassembled WGS sequence"/>
</dbReference>
<dbReference type="RefSeq" id="WP_103918352.1">
    <property type="nucleotide sequence ID" value="NZ_FMSV02000033.1"/>
</dbReference>
<gene>
    <name evidence="1" type="ORF">MBHS_00111</name>
</gene>
<organism evidence="1 2">
    <name type="scientific">Candidatus Venteria ishoeyi</name>
    <dbReference type="NCBI Taxonomy" id="1899563"/>
    <lineage>
        <taxon>Bacteria</taxon>
        <taxon>Pseudomonadati</taxon>
        <taxon>Pseudomonadota</taxon>
        <taxon>Gammaproteobacteria</taxon>
        <taxon>Thiotrichales</taxon>
        <taxon>Thiotrichaceae</taxon>
        <taxon>Venteria</taxon>
    </lineage>
</organism>
<evidence type="ECO:0000313" key="2">
    <source>
        <dbReference type="Proteomes" id="UP000236724"/>
    </source>
</evidence>
<dbReference type="AlphaFoldDB" id="A0A1H6F5J3"/>
<name>A0A1H6F5J3_9GAMM</name>
<keyword evidence="2" id="KW-1185">Reference proteome</keyword>
<protein>
    <recommendedName>
        <fullName evidence="3">Transposase InsH N-terminal domain-containing protein</fullName>
    </recommendedName>
</protein>
<reference evidence="1 2" key="1">
    <citation type="submission" date="2016-10" db="EMBL/GenBank/DDBJ databases">
        <authorList>
            <person name="de Groot N.N."/>
        </authorList>
    </citation>
    <scope>NUCLEOTIDE SEQUENCE [LARGE SCALE GENOMIC DNA]</scope>
    <source>
        <strain evidence="1">MBHS1</strain>
    </source>
</reference>
<evidence type="ECO:0000313" key="1">
    <source>
        <dbReference type="EMBL" id="SEH04265.1"/>
    </source>
</evidence>
<dbReference type="EMBL" id="FMSV02000033">
    <property type="protein sequence ID" value="SEH04265.1"/>
    <property type="molecule type" value="Genomic_DNA"/>
</dbReference>